<dbReference type="Proteomes" id="UP000516672">
    <property type="component" value="Chromosome"/>
</dbReference>
<dbReference type="EMBL" id="CP061828">
    <property type="protein sequence ID" value="QOD72201.1"/>
    <property type="molecule type" value="Genomic_DNA"/>
</dbReference>
<reference evidence="2" key="2">
    <citation type="submission" date="2020-10" db="EMBL/GenBank/DDBJ databases">
        <title>Clinical and molecular characterization of Acinetobacter seifertii in Taiwan.</title>
        <authorList>
            <person name="Li L.-H."/>
            <person name="Yang Y.-S."/>
            <person name="Sun J.-R."/>
            <person name="Huang T.-W."/>
            <person name="Huang W.-C."/>
            <person name="Wang Y.-C."/>
            <person name="Kuo T.-H."/>
            <person name="Kuo S.-C."/>
            <person name="Chen T.-L."/>
        </authorList>
    </citation>
    <scope>NUCLEOTIDE SEQUENCE [LARGE SCALE GENOMIC DNA]</scope>
    <source>
        <strain evidence="2">AS42</strain>
    </source>
</reference>
<evidence type="ECO:0000313" key="1">
    <source>
        <dbReference type="EMBL" id="QOD72201.1"/>
    </source>
</evidence>
<name>A0A7H2W7R6_9GAMM</name>
<dbReference type="RefSeq" id="WP_057082074.1">
    <property type="nucleotide sequence ID" value="NZ_BKLR01000006.1"/>
</dbReference>
<reference evidence="1 2" key="1">
    <citation type="submission" date="2020-09" db="EMBL/GenBank/DDBJ databases">
        <authorList>
            <person name="Chen F.-J."/>
            <person name="Lee Y.-T."/>
        </authorList>
    </citation>
    <scope>NUCLEOTIDE SEQUENCE [LARGE SCALE GENOMIC DNA]</scope>
    <source>
        <strain evidence="1 2">AS42</strain>
    </source>
</reference>
<proteinExistence type="predicted"/>
<gene>
    <name evidence="1" type="ORF">IC779_14030</name>
</gene>
<organism evidence="1 2">
    <name type="scientific">Acinetobacter seifertii</name>
    <dbReference type="NCBI Taxonomy" id="1530123"/>
    <lineage>
        <taxon>Bacteria</taxon>
        <taxon>Pseudomonadati</taxon>
        <taxon>Pseudomonadota</taxon>
        <taxon>Gammaproteobacteria</taxon>
        <taxon>Moraxellales</taxon>
        <taxon>Moraxellaceae</taxon>
        <taxon>Acinetobacter</taxon>
        <taxon>Acinetobacter calcoaceticus/baumannii complex</taxon>
    </lineage>
</organism>
<protein>
    <submittedName>
        <fullName evidence="1">Uncharacterized protein</fullName>
    </submittedName>
</protein>
<dbReference type="AlphaFoldDB" id="A0A7H2W7R6"/>
<evidence type="ECO:0000313" key="2">
    <source>
        <dbReference type="Proteomes" id="UP000516672"/>
    </source>
</evidence>
<accession>A0A7H2W7R6</accession>
<sequence>MKNKIKVEFKHYGWFFVCPMIYGRDEFGCPYRVGRYGFNWLFILLERIYIIFINTIGIFNRNYTPAYRHIATGELKKPFYKYIEIEE</sequence>